<accession>A0A2X4ULY1</accession>
<dbReference type="AlphaFoldDB" id="A0A2X4ULY1"/>
<dbReference type="InterPro" id="IPR013196">
    <property type="entry name" value="HTH_11"/>
</dbReference>
<dbReference type="InterPro" id="IPR036388">
    <property type="entry name" value="WH-like_DNA-bd_sf"/>
</dbReference>
<sequence length="316" mass="35472">MKIDRLVSILMVLLAKEKTSAAALAEMFEVSVRTIYRDVDTLSQAGIPIISSPGPQGGIAVVERFKVDKRLFSSTEISTLLIGLDALSPALSPSELSAARAKVTSLIPPQRADEVAFKSGQIAIDLTSWTGYPAHRIDLNALRDALEKQLMIDIHYEDGEGVQSVRRIEPYQLLLKEQRWYLRAYCLQRQDFRTFKLSRIASMNIQAEAFVPRPFHPTSMSCSAWIDPRLIDIELIADKSLRELLSEYCPEQNITPTEDGRLHVVMPFVPDEKGYRLLLSFGTGCDCVGPESVRQTLFQHIQALYSRYAEGVPTEK</sequence>
<dbReference type="Gene3D" id="1.10.10.10">
    <property type="entry name" value="Winged helix-like DNA-binding domain superfamily/Winged helix DNA-binding domain"/>
    <property type="match status" value="1"/>
</dbReference>
<protein>
    <submittedName>
        <fullName evidence="4">HTH domain</fullName>
    </submittedName>
</protein>
<dbReference type="RefSeq" id="WP_111740322.1">
    <property type="nucleotide sequence ID" value="NZ_LR698987.1"/>
</dbReference>
<dbReference type="InterPro" id="IPR028349">
    <property type="entry name" value="PafC-like"/>
</dbReference>
<dbReference type="PANTHER" id="PTHR34580:SF1">
    <property type="entry name" value="PROTEIN PAFC"/>
    <property type="match status" value="1"/>
</dbReference>
<evidence type="ECO:0000313" key="4">
    <source>
        <dbReference type="EMBL" id="SQI40916.1"/>
    </source>
</evidence>
<reference evidence="4 5" key="1">
    <citation type="submission" date="2018-06" db="EMBL/GenBank/DDBJ databases">
        <authorList>
            <consortium name="Pathogen Informatics"/>
            <person name="Doyle S."/>
        </authorList>
    </citation>
    <scope>NUCLEOTIDE SEQUENCE [LARGE SCALE GENOMIC DNA]</scope>
    <source>
        <strain evidence="4 5">NCTC12151</strain>
    </source>
</reference>
<proteinExistence type="predicted"/>
<dbReference type="InterPro" id="IPR036390">
    <property type="entry name" value="WH_DNA-bd_sf"/>
</dbReference>
<dbReference type="OrthoDB" id="9807255at2"/>
<feature type="domain" description="Helix-turn-helix type 11" evidence="1">
    <location>
        <begin position="6"/>
        <end position="57"/>
    </location>
</feature>
<feature type="domain" description="WCX" evidence="3">
    <location>
        <begin position="232"/>
        <end position="304"/>
    </location>
</feature>
<dbReference type="EMBL" id="LS483470">
    <property type="protein sequence ID" value="SQI40916.1"/>
    <property type="molecule type" value="Genomic_DNA"/>
</dbReference>
<dbReference type="PROSITE" id="PS52050">
    <property type="entry name" value="WYL"/>
    <property type="match status" value="1"/>
</dbReference>
<evidence type="ECO:0000313" key="5">
    <source>
        <dbReference type="Proteomes" id="UP000249005"/>
    </source>
</evidence>
<dbReference type="Pfam" id="PF08279">
    <property type="entry name" value="HTH_11"/>
    <property type="match status" value="1"/>
</dbReference>
<feature type="domain" description="WYL" evidence="2">
    <location>
        <begin position="139"/>
        <end position="203"/>
    </location>
</feature>
<dbReference type="InterPro" id="IPR026881">
    <property type="entry name" value="WYL_dom"/>
</dbReference>
<dbReference type="PANTHER" id="PTHR34580">
    <property type="match status" value="1"/>
</dbReference>
<dbReference type="PIRSF" id="PIRSF016838">
    <property type="entry name" value="PafC"/>
    <property type="match status" value="1"/>
</dbReference>
<dbReference type="InterPro" id="IPR051534">
    <property type="entry name" value="CBASS_pafABC_assoc_protein"/>
</dbReference>
<dbReference type="SUPFAM" id="SSF46785">
    <property type="entry name" value="Winged helix' DNA-binding domain"/>
    <property type="match status" value="1"/>
</dbReference>
<evidence type="ECO:0000259" key="2">
    <source>
        <dbReference type="Pfam" id="PF13280"/>
    </source>
</evidence>
<dbReference type="Proteomes" id="UP000249005">
    <property type="component" value="Chromosome 1"/>
</dbReference>
<evidence type="ECO:0000259" key="3">
    <source>
        <dbReference type="Pfam" id="PF25583"/>
    </source>
</evidence>
<dbReference type="InterPro" id="IPR057727">
    <property type="entry name" value="WCX_dom"/>
</dbReference>
<evidence type="ECO:0000259" key="1">
    <source>
        <dbReference type="Pfam" id="PF08279"/>
    </source>
</evidence>
<gene>
    <name evidence="4" type="ORF">NCTC12151_01793</name>
</gene>
<name>A0A2X4ULY1_9GAMM</name>
<dbReference type="KEGG" id="lri:NCTC12151_01793"/>
<dbReference type="Pfam" id="PF13280">
    <property type="entry name" value="WYL"/>
    <property type="match status" value="1"/>
</dbReference>
<dbReference type="Pfam" id="PF25583">
    <property type="entry name" value="WCX"/>
    <property type="match status" value="1"/>
</dbReference>
<organism evidence="4 5">
    <name type="scientific">Leminorella richardii</name>
    <dbReference type="NCBI Taxonomy" id="158841"/>
    <lineage>
        <taxon>Bacteria</taxon>
        <taxon>Pseudomonadati</taxon>
        <taxon>Pseudomonadota</taxon>
        <taxon>Gammaproteobacteria</taxon>
        <taxon>Enterobacterales</taxon>
        <taxon>Budviciaceae</taxon>
        <taxon>Leminorella</taxon>
    </lineage>
</organism>
<keyword evidence="5" id="KW-1185">Reference proteome</keyword>